<feature type="domain" description="Metallo-beta-lactamase" evidence="2">
    <location>
        <begin position="119"/>
        <end position="372"/>
    </location>
</feature>
<dbReference type="AlphaFoldDB" id="A0A165UBE3"/>
<feature type="compositionally biased region" description="Low complexity" evidence="1">
    <location>
        <begin position="12"/>
        <end position="22"/>
    </location>
</feature>
<evidence type="ECO:0000256" key="1">
    <source>
        <dbReference type="SAM" id="MobiDB-lite"/>
    </source>
</evidence>
<dbReference type="OrthoDB" id="332863at2759"/>
<sequence>MFRLPSRKNTASSTVSTSSSSSRPPHHKRRGFANPWPSSIPPSLSTIVNNGLPIRFAPSADPYEPEAALGQEHVRDIRVLKPEFNKDGEGSIVGTWLGHASFLIQFPQPHFSPDLESIRFLFDPIFSSRAGPMRYVGPARRLPPPCNIEELPEVSFVCISHNHYDHLDLNSILELVKLQPKVRFLVPLGNKQWLTSSGIPARQISELDWWEDVDLGPGMARDDPTAAVLSDEHVSNKVEPRIRVTCVPAQHSSGRSVTDQNGTLWCGWVVEQFFGSGETEQRHCVYHAGDTGYRSVVDAEEVCPIFKEIGDKFRPIDFAMIPIWRGGSLSFVSAAGLELTTDTLTLAHHATPFDALCIHIDLQARHSIGMHFATFVGSEIEGRRAVEGLYEAKKKLYMAAESAGKQERVGQWWEEGGFGIVDIGETFVVPPEHTEEAQT</sequence>
<dbReference type="GO" id="GO:0070292">
    <property type="term" value="P:N-acylphosphatidylethanolamine metabolic process"/>
    <property type="evidence" value="ECO:0007669"/>
    <property type="project" value="TreeGrafter"/>
</dbReference>
<dbReference type="Pfam" id="PF12706">
    <property type="entry name" value="Lactamase_B_2"/>
    <property type="match status" value="1"/>
</dbReference>
<proteinExistence type="predicted"/>
<dbReference type="STRING" id="1314782.A0A165UBE3"/>
<dbReference type="PANTHER" id="PTHR15032">
    <property type="entry name" value="N-ACYL-PHOSPHATIDYLETHANOLAMINE-HYDROLYZING PHOSPHOLIPASE D"/>
    <property type="match status" value="1"/>
</dbReference>
<dbReference type="SUPFAM" id="SSF56281">
    <property type="entry name" value="Metallo-hydrolase/oxidoreductase"/>
    <property type="match status" value="1"/>
</dbReference>
<evidence type="ECO:0000259" key="2">
    <source>
        <dbReference type="Pfam" id="PF12706"/>
    </source>
</evidence>
<reference evidence="3 4" key="1">
    <citation type="journal article" date="2016" name="Mol. Biol. Evol.">
        <title>Comparative Genomics of Early-Diverging Mushroom-Forming Fungi Provides Insights into the Origins of Lignocellulose Decay Capabilities.</title>
        <authorList>
            <person name="Nagy L.G."/>
            <person name="Riley R."/>
            <person name="Tritt A."/>
            <person name="Adam C."/>
            <person name="Daum C."/>
            <person name="Floudas D."/>
            <person name="Sun H."/>
            <person name="Yadav J.S."/>
            <person name="Pangilinan J."/>
            <person name="Larsson K.H."/>
            <person name="Matsuura K."/>
            <person name="Barry K."/>
            <person name="Labutti K."/>
            <person name="Kuo R."/>
            <person name="Ohm R.A."/>
            <person name="Bhattacharya S.S."/>
            <person name="Shirouzu T."/>
            <person name="Yoshinaga Y."/>
            <person name="Martin F.M."/>
            <person name="Grigoriev I.V."/>
            <person name="Hibbett D.S."/>
        </authorList>
    </citation>
    <scope>NUCLEOTIDE SEQUENCE [LARGE SCALE GENOMIC DNA]</scope>
    <source>
        <strain evidence="3 4">HHB14362 ss-1</strain>
    </source>
</reference>
<feature type="region of interest" description="Disordered" evidence="1">
    <location>
        <begin position="1"/>
        <end position="38"/>
    </location>
</feature>
<dbReference type="EMBL" id="KV425560">
    <property type="protein sequence ID" value="KZT27907.1"/>
    <property type="molecule type" value="Genomic_DNA"/>
</dbReference>
<organism evidence="3 4">
    <name type="scientific">Neolentinus lepideus HHB14362 ss-1</name>
    <dbReference type="NCBI Taxonomy" id="1314782"/>
    <lineage>
        <taxon>Eukaryota</taxon>
        <taxon>Fungi</taxon>
        <taxon>Dikarya</taxon>
        <taxon>Basidiomycota</taxon>
        <taxon>Agaricomycotina</taxon>
        <taxon>Agaricomycetes</taxon>
        <taxon>Gloeophyllales</taxon>
        <taxon>Gloeophyllaceae</taxon>
        <taxon>Neolentinus</taxon>
    </lineage>
</organism>
<protein>
    <submittedName>
        <fullName evidence="3">Metallo-hydrolase/oxidoreductase</fullName>
    </submittedName>
</protein>
<evidence type="ECO:0000313" key="4">
    <source>
        <dbReference type="Proteomes" id="UP000076761"/>
    </source>
</evidence>
<dbReference type="InParanoid" id="A0A165UBE3"/>
<dbReference type="InterPro" id="IPR036866">
    <property type="entry name" value="RibonucZ/Hydroxyglut_hydro"/>
</dbReference>
<dbReference type="GO" id="GO:0070291">
    <property type="term" value="P:N-acylethanolamine metabolic process"/>
    <property type="evidence" value="ECO:0007669"/>
    <property type="project" value="TreeGrafter"/>
</dbReference>
<dbReference type="InterPro" id="IPR001279">
    <property type="entry name" value="Metallo-B-lactamas"/>
</dbReference>
<name>A0A165UBE3_9AGAM</name>
<dbReference type="Proteomes" id="UP000076761">
    <property type="component" value="Unassembled WGS sequence"/>
</dbReference>
<dbReference type="GO" id="GO:0070290">
    <property type="term" value="F:N-acylphosphatidylethanolamine-specific phospholipase D activity"/>
    <property type="evidence" value="ECO:0007669"/>
    <property type="project" value="TreeGrafter"/>
</dbReference>
<dbReference type="GO" id="GO:0005737">
    <property type="term" value="C:cytoplasm"/>
    <property type="evidence" value="ECO:0007669"/>
    <property type="project" value="TreeGrafter"/>
</dbReference>
<evidence type="ECO:0000313" key="3">
    <source>
        <dbReference type="EMBL" id="KZT27907.1"/>
    </source>
</evidence>
<gene>
    <name evidence="3" type="ORF">NEOLEDRAFT_1130406</name>
</gene>
<dbReference type="PANTHER" id="PTHR15032:SF27">
    <property type="entry name" value="N-ACYL-PHOSPHATIDYLETHANOLAMINE-HYDROLYZING PHOSPHOLIPASE D"/>
    <property type="match status" value="1"/>
</dbReference>
<keyword evidence="4" id="KW-1185">Reference proteome</keyword>
<accession>A0A165UBE3</accession>
<dbReference type="Gene3D" id="3.60.15.10">
    <property type="entry name" value="Ribonuclease Z/Hydroxyacylglutathione hydrolase-like"/>
    <property type="match status" value="1"/>
</dbReference>
<keyword evidence="3" id="KW-0378">Hydrolase</keyword>